<dbReference type="PROSITE" id="PS51257">
    <property type="entry name" value="PROKAR_LIPOPROTEIN"/>
    <property type="match status" value="1"/>
</dbReference>
<evidence type="ECO:0000256" key="5">
    <source>
        <dbReference type="ARBA" id="ARBA00023136"/>
    </source>
</evidence>
<dbReference type="NCBIfam" id="TIGR04409">
    <property type="entry name" value="LptC_YrbK"/>
    <property type="match status" value="1"/>
</dbReference>
<dbReference type="EMBL" id="CADCTM010000074">
    <property type="protein sequence ID" value="CAA9220030.1"/>
    <property type="molecule type" value="Genomic_DNA"/>
</dbReference>
<evidence type="ECO:0000313" key="7">
    <source>
        <dbReference type="EMBL" id="CAA9220030.1"/>
    </source>
</evidence>
<dbReference type="InterPro" id="IPR026265">
    <property type="entry name" value="LptC"/>
</dbReference>
<keyword evidence="1" id="KW-1003">Cell membrane</keyword>
<feature type="signal peptide" evidence="6">
    <location>
        <begin position="1"/>
        <end position="23"/>
    </location>
</feature>
<dbReference type="Gene3D" id="2.60.450.10">
    <property type="entry name" value="Lipopolysaccharide (LPS) transport protein A like domain"/>
    <property type="match status" value="2"/>
</dbReference>
<keyword evidence="3" id="KW-0812">Transmembrane</keyword>
<evidence type="ECO:0000256" key="2">
    <source>
        <dbReference type="ARBA" id="ARBA00022519"/>
    </source>
</evidence>
<evidence type="ECO:0000256" key="3">
    <source>
        <dbReference type="ARBA" id="ARBA00022692"/>
    </source>
</evidence>
<evidence type="ECO:0000256" key="6">
    <source>
        <dbReference type="SAM" id="SignalP"/>
    </source>
</evidence>
<keyword evidence="2" id="KW-0997">Cell inner membrane</keyword>
<sequence length="320" mass="36020">MFFSSKRFLSFGFCLLTFALLSACNNSQKRTEKKIEKDRKATTIEGTLVFNNVTLDQADEKGRPLWKVKAKQATYTKDKNTAQIEKPTGDLYQDGKIVLQVSANSGEVQIRKTGNKIFLKGQITATDIRNGAVFKGDELEWSPKDDLLLVRNNLKGSHPQLQASAKEARYFTRKQHLELFGQVAAIAKDPDFQMKTEHLLWQIKEQQAIADKRIQIERYKVKTVTDRVEADQSQVDLKTKIATLKQNVQVTSIEPPVLMSSNLAVWNLKARTVVSDQPLRIVHQTENAIITANQGQVDLERKVANLTGGVQGINNKNQAI</sequence>
<dbReference type="GO" id="GO:0017089">
    <property type="term" value="F:glycolipid transfer activity"/>
    <property type="evidence" value="ECO:0007669"/>
    <property type="project" value="TreeGrafter"/>
</dbReference>
<name>A0A6J4HCU0_9CYAN</name>
<dbReference type="Pfam" id="PF06835">
    <property type="entry name" value="LptC"/>
    <property type="match status" value="2"/>
</dbReference>
<dbReference type="PANTHER" id="PTHR37481">
    <property type="entry name" value="LIPOPOLYSACCHARIDE EXPORT SYSTEM PROTEIN LPTC"/>
    <property type="match status" value="1"/>
</dbReference>
<organism evidence="7">
    <name type="scientific">uncultured Coleofasciculus sp</name>
    <dbReference type="NCBI Taxonomy" id="1267456"/>
    <lineage>
        <taxon>Bacteria</taxon>
        <taxon>Bacillati</taxon>
        <taxon>Cyanobacteriota</taxon>
        <taxon>Cyanophyceae</taxon>
        <taxon>Coleofasciculales</taxon>
        <taxon>Coleofasciculaceae</taxon>
        <taxon>Coleofasciculus</taxon>
        <taxon>environmental samples</taxon>
    </lineage>
</organism>
<dbReference type="GO" id="GO:0030288">
    <property type="term" value="C:outer membrane-bounded periplasmic space"/>
    <property type="evidence" value="ECO:0007669"/>
    <property type="project" value="TreeGrafter"/>
</dbReference>
<feature type="chain" id="PRO_5026831597" evidence="6">
    <location>
        <begin position="24"/>
        <end position="320"/>
    </location>
</feature>
<dbReference type="GO" id="GO:0015221">
    <property type="term" value="F:lipopolysaccharide transmembrane transporter activity"/>
    <property type="evidence" value="ECO:0007669"/>
    <property type="project" value="InterPro"/>
</dbReference>
<dbReference type="AlphaFoldDB" id="A0A6J4HCU0"/>
<protein>
    <submittedName>
        <fullName evidence="7">Lipopolysaccharide export system protein LptC</fullName>
    </submittedName>
</protein>
<gene>
    <name evidence="7" type="ORF">AVDCRST_MAG92-536</name>
</gene>
<dbReference type="PANTHER" id="PTHR37481:SF1">
    <property type="entry name" value="LIPOPOLYSACCHARIDE EXPORT SYSTEM PROTEIN LPTC"/>
    <property type="match status" value="1"/>
</dbReference>
<evidence type="ECO:0000256" key="4">
    <source>
        <dbReference type="ARBA" id="ARBA00022989"/>
    </source>
</evidence>
<dbReference type="GO" id="GO:0005886">
    <property type="term" value="C:plasma membrane"/>
    <property type="evidence" value="ECO:0007669"/>
    <property type="project" value="InterPro"/>
</dbReference>
<accession>A0A6J4HCU0</accession>
<evidence type="ECO:0000256" key="1">
    <source>
        <dbReference type="ARBA" id="ARBA00022475"/>
    </source>
</evidence>
<dbReference type="InterPro" id="IPR010664">
    <property type="entry name" value="LipoPS_assembly_LptC-rel"/>
</dbReference>
<proteinExistence type="predicted"/>
<dbReference type="InterPro" id="IPR052363">
    <property type="entry name" value="LPS_export_LptC"/>
</dbReference>
<reference evidence="7" key="1">
    <citation type="submission" date="2020-02" db="EMBL/GenBank/DDBJ databases">
        <authorList>
            <person name="Meier V. D."/>
        </authorList>
    </citation>
    <scope>NUCLEOTIDE SEQUENCE</scope>
    <source>
        <strain evidence="7">AVDCRST_MAG92</strain>
    </source>
</reference>
<keyword evidence="6" id="KW-0732">Signal</keyword>
<keyword evidence="4" id="KW-1133">Transmembrane helix</keyword>
<keyword evidence="5" id="KW-0472">Membrane</keyword>